<keyword evidence="3" id="KW-1185">Reference proteome</keyword>
<keyword evidence="1" id="KW-0472">Membrane</keyword>
<reference evidence="2 3" key="1">
    <citation type="submission" date="2017-11" db="EMBL/GenBank/DDBJ databases">
        <title>Genomic Encyclopedia of Archaeal and Bacterial Type Strains, Phase II (KMG-II): From Individual Species to Whole Genera.</title>
        <authorList>
            <person name="Goeker M."/>
        </authorList>
    </citation>
    <scope>NUCLEOTIDE SEQUENCE [LARGE SCALE GENOMIC DNA]</scope>
    <source>
        <strain evidence="2 3">DSM 25625</strain>
    </source>
</reference>
<dbReference type="Proteomes" id="UP000230161">
    <property type="component" value="Unassembled WGS sequence"/>
</dbReference>
<dbReference type="EMBL" id="PGFB01000002">
    <property type="protein sequence ID" value="PJJ63275.1"/>
    <property type="molecule type" value="Genomic_DNA"/>
</dbReference>
<proteinExistence type="predicted"/>
<evidence type="ECO:0000256" key="1">
    <source>
        <dbReference type="SAM" id="Phobius"/>
    </source>
</evidence>
<name>A0A2M9BYW9_9MICO</name>
<dbReference type="AlphaFoldDB" id="A0A2M9BYW9"/>
<organism evidence="2 3">
    <name type="scientific">Compostimonas suwonensis</name>
    <dbReference type="NCBI Taxonomy" id="1048394"/>
    <lineage>
        <taxon>Bacteria</taxon>
        <taxon>Bacillati</taxon>
        <taxon>Actinomycetota</taxon>
        <taxon>Actinomycetes</taxon>
        <taxon>Micrococcales</taxon>
        <taxon>Microbacteriaceae</taxon>
        <taxon>Compostimonas</taxon>
    </lineage>
</organism>
<dbReference type="OrthoDB" id="4330311at2"/>
<gene>
    <name evidence="2" type="ORF">CLV54_0934</name>
</gene>
<keyword evidence="1" id="KW-1133">Transmembrane helix</keyword>
<feature type="transmembrane region" description="Helical" evidence="1">
    <location>
        <begin position="26"/>
        <end position="50"/>
    </location>
</feature>
<evidence type="ECO:0000313" key="3">
    <source>
        <dbReference type="Proteomes" id="UP000230161"/>
    </source>
</evidence>
<protein>
    <submittedName>
        <fullName evidence="2">Uncharacterized protein</fullName>
    </submittedName>
</protein>
<sequence>MRSDELWIAEDGNIDRVVPKGPLARFASYASGVIALLLGPALIVVVVAVGEFGWPTIVGGIAVLVVIGGLGLASMVSTARMQRRVERLSQRGRPAVAEVVASKPIPLGEETGIEVTLRVSGAEVPSFQMTHRGMPGQVDRLGQRFPVLVDPADGAYLLVR</sequence>
<dbReference type="RefSeq" id="WP_100343806.1">
    <property type="nucleotide sequence ID" value="NZ_PGFB01000002.1"/>
</dbReference>
<evidence type="ECO:0000313" key="2">
    <source>
        <dbReference type="EMBL" id="PJJ63275.1"/>
    </source>
</evidence>
<accession>A0A2M9BYW9</accession>
<keyword evidence="1" id="KW-0812">Transmembrane</keyword>
<feature type="transmembrane region" description="Helical" evidence="1">
    <location>
        <begin position="56"/>
        <end position="77"/>
    </location>
</feature>
<comment type="caution">
    <text evidence="2">The sequence shown here is derived from an EMBL/GenBank/DDBJ whole genome shotgun (WGS) entry which is preliminary data.</text>
</comment>